<dbReference type="EMBL" id="FQXV01000006">
    <property type="protein sequence ID" value="SHI04393.1"/>
    <property type="molecule type" value="Genomic_DNA"/>
</dbReference>
<feature type="domain" description="SLH" evidence="3">
    <location>
        <begin position="92"/>
        <end position="155"/>
    </location>
</feature>
<keyword evidence="2" id="KW-0732">Signal</keyword>
<evidence type="ECO:0000313" key="5">
    <source>
        <dbReference type="Proteomes" id="UP000183995"/>
    </source>
</evidence>
<dbReference type="OrthoDB" id="1856031at2"/>
<dbReference type="Pfam" id="PF00395">
    <property type="entry name" value="SLH"/>
    <property type="match status" value="2"/>
</dbReference>
<feature type="domain" description="SLH" evidence="3">
    <location>
        <begin position="27"/>
        <end position="90"/>
    </location>
</feature>
<evidence type="ECO:0000256" key="2">
    <source>
        <dbReference type="SAM" id="SignalP"/>
    </source>
</evidence>
<dbReference type="InterPro" id="IPR001119">
    <property type="entry name" value="SLH_dom"/>
</dbReference>
<dbReference type="PROSITE" id="PS51272">
    <property type="entry name" value="SLH"/>
    <property type="match status" value="2"/>
</dbReference>
<dbReference type="RefSeq" id="WP_073078592.1">
    <property type="nucleotide sequence ID" value="NZ_FQXV01000006.1"/>
</dbReference>
<evidence type="ECO:0000259" key="3">
    <source>
        <dbReference type="PROSITE" id="PS51272"/>
    </source>
</evidence>
<evidence type="ECO:0000256" key="1">
    <source>
        <dbReference type="ARBA" id="ARBA00022737"/>
    </source>
</evidence>
<gene>
    <name evidence="4" type="ORF">SAMN02745823_02114</name>
</gene>
<dbReference type="STRING" id="1123282.SAMN02745823_02114"/>
<name>A0A1M5XYQ7_9FIRM</name>
<sequence>MKNLKKVFAVVLVVAMAFSLMAVASAKSISDYSDASSITQKEAVTILTAAGVLAGTDTGAFNPTGTFTREQAAKVITYILVGAEAGDKLKATGSSFADVAATRWSAPYIQYCASRGVINGDGTGNFNPEAAISGTQFAKLLLTSLGLGRNGEYIGANWEINVLTDAVSRGILTLNVDYTATATREQVAQYALNALPMRLQVYDKTTDEYINTATPSFLCDKLGLSQEESVSNGVSGYYWVLNGDRIGFYGNEKVIATGTNGKTIAAYTTVGNTDYKATLASTVDYYYNGTLVPVWAAGATNAANTLIVIGNTLYEVGGTALTGTETSATILSAVSAAPAFASGVIVNFLSTNTDSKAEVVSIIEKSIATVSAAPVVLNGEVTIPGVSAVSSISPDLVKYPADLAKGDVVLYYTGEGGVVNVQKATKLTGTVTAANLVTAGTPNTYTLTIADVKHGLTGLAGPMTTSDFATFAETSGNFNVAVTAWLDDNGNIISISTDGAVSASNYLLVSTHSTDPVSRAAKVVKADGTTAIVTVGLVGVSPTAFPVDGTVYSYTVGSNNEYNLTAAANQISDTGATIANTVTFSGTDKANANTVFVVANTVFGGAAGTYRVVTGVSNLPASISTADYSGALTAAGGPARIVFITSGASAGTPEYVYLINPNSYSTSYPSAGVVNYTYKAIVDGAQKDVVMNATAQANVTTAVATANLIKVTYDGNNVINSVDAITSGALQSIPADAFAGTAGTSTAANGGLFTTDGSNAFSYNDSTVVFYISTTGVVTQTTPSAITADTGANDKIVAQFTASVVDSADLLSYIYIQVVANP</sequence>
<feature type="signal peptide" evidence="2">
    <location>
        <begin position="1"/>
        <end position="24"/>
    </location>
</feature>
<dbReference type="Proteomes" id="UP000183995">
    <property type="component" value="Unassembled WGS sequence"/>
</dbReference>
<dbReference type="AlphaFoldDB" id="A0A1M5XYQ7"/>
<organism evidence="4 5">
    <name type="scientific">Sporobacter termitidis DSM 10068</name>
    <dbReference type="NCBI Taxonomy" id="1123282"/>
    <lineage>
        <taxon>Bacteria</taxon>
        <taxon>Bacillati</taxon>
        <taxon>Bacillota</taxon>
        <taxon>Clostridia</taxon>
        <taxon>Eubacteriales</taxon>
        <taxon>Oscillospiraceae</taxon>
        <taxon>Sporobacter</taxon>
    </lineage>
</organism>
<keyword evidence="1" id="KW-0677">Repeat</keyword>
<accession>A0A1M5XYQ7</accession>
<protein>
    <submittedName>
        <fullName evidence="4">S-layer homology domain-containing protein</fullName>
    </submittedName>
</protein>
<keyword evidence="5" id="KW-1185">Reference proteome</keyword>
<proteinExistence type="predicted"/>
<evidence type="ECO:0000313" key="4">
    <source>
        <dbReference type="EMBL" id="SHI04393.1"/>
    </source>
</evidence>
<reference evidence="4 5" key="1">
    <citation type="submission" date="2016-11" db="EMBL/GenBank/DDBJ databases">
        <authorList>
            <person name="Jaros S."/>
            <person name="Januszkiewicz K."/>
            <person name="Wedrychowicz H."/>
        </authorList>
    </citation>
    <scope>NUCLEOTIDE SEQUENCE [LARGE SCALE GENOMIC DNA]</scope>
    <source>
        <strain evidence="4 5">DSM 10068</strain>
    </source>
</reference>
<feature type="chain" id="PRO_5039213117" evidence="2">
    <location>
        <begin position="25"/>
        <end position="822"/>
    </location>
</feature>